<sequence length="41" mass="4764">MLPDCRLTLKFMRVFTGLGMENDLAIEKAIANLKRRKILSR</sequence>
<comment type="caution">
    <text evidence="1">The sequence shown here is derived from an EMBL/GenBank/DDBJ whole genome shotgun (WGS) entry which is preliminary data.</text>
</comment>
<organism evidence="1 2">
    <name type="scientific">Candidatus Entotheonella gemina</name>
    <dbReference type="NCBI Taxonomy" id="1429439"/>
    <lineage>
        <taxon>Bacteria</taxon>
        <taxon>Pseudomonadati</taxon>
        <taxon>Nitrospinota/Tectimicrobiota group</taxon>
        <taxon>Candidatus Tectimicrobiota</taxon>
        <taxon>Candidatus Entotheonellia</taxon>
        <taxon>Candidatus Entotheonellales</taxon>
        <taxon>Candidatus Entotheonellaceae</taxon>
        <taxon>Candidatus Entotheonella</taxon>
    </lineage>
</organism>
<dbReference type="Proteomes" id="UP000019140">
    <property type="component" value="Unassembled WGS sequence"/>
</dbReference>
<keyword evidence="2" id="KW-1185">Reference proteome</keyword>
<proteinExistence type="predicted"/>
<dbReference type="AlphaFoldDB" id="W4M1X1"/>
<dbReference type="HOGENOM" id="CLU_3267306_0_0_7"/>
<protein>
    <submittedName>
        <fullName evidence="1">Uncharacterized protein</fullName>
    </submittedName>
</protein>
<evidence type="ECO:0000313" key="2">
    <source>
        <dbReference type="Proteomes" id="UP000019140"/>
    </source>
</evidence>
<reference evidence="1 2" key="1">
    <citation type="journal article" date="2014" name="Nature">
        <title>An environmental bacterial taxon with a large and distinct metabolic repertoire.</title>
        <authorList>
            <person name="Wilson M.C."/>
            <person name="Mori T."/>
            <person name="Ruckert C."/>
            <person name="Uria A.R."/>
            <person name="Helf M.J."/>
            <person name="Takada K."/>
            <person name="Gernert C."/>
            <person name="Steffens U.A."/>
            <person name="Heycke N."/>
            <person name="Schmitt S."/>
            <person name="Rinke C."/>
            <person name="Helfrich E.J."/>
            <person name="Brachmann A.O."/>
            <person name="Gurgui C."/>
            <person name="Wakimoto T."/>
            <person name="Kracht M."/>
            <person name="Crusemann M."/>
            <person name="Hentschel U."/>
            <person name="Abe I."/>
            <person name="Matsunaga S."/>
            <person name="Kalinowski J."/>
            <person name="Takeyama H."/>
            <person name="Piel J."/>
        </authorList>
    </citation>
    <scope>NUCLEOTIDE SEQUENCE [LARGE SCALE GENOMIC DNA]</scope>
    <source>
        <strain evidence="2">TSY2</strain>
    </source>
</reference>
<gene>
    <name evidence="1" type="ORF">ETSY2_32860</name>
</gene>
<evidence type="ECO:0000313" key="1">
    <source>
        <dbReference type="EMBL" id="ETX03662.1"/>
    </source>
</evidence>
<name>W4M1X1_9BACT</name>
<accession>W4M1X1</accession>
<dbReference type="EMBL" id="AZHX01001403">
    <property type="protein sequence ID" value="ETX03662.1"/>
    <property type="molecule type" value="Genomic_DNA"/>
</dbReference>